<evidence type="ECO:0000313" key="2">
    <source>
        <dbReference type="Proteomes" id="UP000015241"/>
    </source>
</evidence>
<gene>
    <name evidence="1" type="ORF">FOMPIDRAFT_38207</name>
</gene>
<dbReference type="Gene3D" id="3.80.10.10">
    <property type="entry name" value="Ribonuclease Inhibitor"/>
    <property type="match status" value="1"/>
</dbReference>
<proteinExistence type="predicted"/>
<reference evidence="1 2" key="1">
    <citation type="journal article" date="2012" name="Science">
        <title>The Paleozoic origin of enzymatic lignin decomposition reconstructed from 31 fungal genomes.</title>
        <authorList>
            <person name="Floudas D."/>
            <person name="Binder M."/>
            <person name="Riley R."/>
            <person name="Barry K."/>
            <person name="Blanchette R.A."/>
            <person name="Henrissat B."/>
            <person name="Martinez A.T."/>
            <person name="Otillar R."/>
            <person name="Spatafora J.W."/>
            <person name="Yadav J.S."/>
            <person name="Aerts A."/>
            <person name="Benoit I."/>
            <person name="Boyd A."/>
            <person name="Carlson A."/>
            <person name="Copeland A."/>
            <person name="Coutinho P.M."/>
            <person name="de Vries R.P."/>
            <person name="Ferreira P."/>
            <person name="Findley K."/>
            <person name="Foster B."/>
            <person name="Gaskell J."/>
            <person name="Glotzer D."/>
            <person name="Gorecki P."/>
            <person name="Heitman J."/>
            <person name="Hesse C."/>
            <person name="Hori C."/>
            <person name="Igarashi K."/>
            <person name="Jurgens J.A."/>
            <person name="Kallen N."/>
            <person name="Kersten P."/>
            <person name="Kohler A."/>
            <person name="Kuees U."/>
            <person name="Kumar T.K.A."/>
            <person name="Kuo A."/>
            <person name="LaButti K."/>
            <person name="Larrondo L.F."/>
            <person name="Lindquist E."/>
            <person name="Ling A."/>
            <person name="Lombard V."/>
            <person name="Lucas S."/>
            <person name="Lundell T."/>
            <person name="Martin R."/>
            <person name="McLaughlin D.J."/>
            <person name="Morgenstern I."/>
            <person name="Morin E."/>
            <person name="Murat C."/>
            <person name="Nagy L.G."/>
            <person name="Nolan M."/>
            <person name="Ohm R.A."/>
            <person name="Patyshakuliyeva A."/>
            <person name="Rokas A."/>
            <person name="Ruiz-Duenas F.J."/>
            <person name="Sabat G."/>
            <person name="Salamov A."/>
            <person name="Samejima M."/>
            <person name="Schmutz J."/>
            <person name="Slot J.C."/>
            <person name="St John F."/>
            <person name="Stenlid J."/>
            <person name="Sun H."/>
            <person name="Sun S."/>
            <person name="Syed K."/>
            <person name="Tsang A."/>
            <person name="Wiebenga A."/>
            <person name="Young D."/>
            <person name="Pisabarro A."/>
            <person name="Eastwood D.C."/>
            <person name="Martin F."/>
            <person name="Cullen D."/>
            <person name="Grigoriev I.V."/>
            <person name="Hibbett D.S."/>
        </authorList>
    </citation>
    <scope>NUCLEOTIDE SEQUENCE</scope>
    <source>
        <strain evidence="2">FP-58527</strain>
    </source>
</reference>
<evidence type="ECO:0000313" key="1">
    <source>
        <dbReference type="EMBL" id="EPS97757.1"/>
    </source>
</evidence>
<dbReference type="Proteomes" id="UP000015241">
    <property type="component" value="Unassembled WGS sequence"/>
</dbReference>
<dbReference type="EMBL" id="KE504173">
    <property type="protein sequence ID" value="EPS97757.1"/>
    <property type="molecule type" value="Genomic_DNA"/>
</dbReference>
<dbReference type="OrthoDB" id="2835132at2759"/>
<protein>
    <recommendedName>
        <fullName evidence="3">F-box domain-containing protein</fullName>
    </recommendedName>
</protein>
<dbReference type="SUPFAM" id="SSF52047">
    <property type="entry name" value="RNI-like"/>
    <property type="match status" value="1"/>
</dbReference>
<keyword evidence="2" id="KW-1185">Reference proteome</keyword>
<dbReference type="InParanoid" id="S8DYY4"/>
<dbReference type="HOGENOM" id="CLU_036316_4_1_1"/>
<organism evidence="1 2">
    <name type="scientific">Fomitopsis schrenkii</name>
    <name type="common">Brown rot fungus</name>
    <dbReference type="NCBI Taxonomy" id="2126942"/>
    <lineage>
        <taxon>Eukaryota</taxon>
        <taxon>Fungi</taxon>
        <taxon>Dikarya</taxon>
        <taxon>Basidiomycota</taxon>
        <taxon>Agaricomycotina</taxon>
        <taxon>Agaricomycetes</taxon>
        <taxon>Polyporales</taxon>
        <taxon>Fomitopsis</taxon>
    </lineage>
</organism>
<dbReference type="AlphaFoldDB" id="S8DYY4"/>
<accession>S8DYY4</accession>
<name>S8DYY4_FOMSC</name>
<dbReference type="STRING" id="743788.S8DYY4"/>
<evidence type="ECO:0008006" key="3">
    <source>
        <dbReference type="Google" id="ProtNLM"/>
    </source>
</evidence>
<dbReference type="InterPro" id="IPR032675">
    <property type="entry name" value="LRR_dom_sf"/>
</dbReference>
<sequence length="405" mass="45373">MPQELIDRTIDLLRGDTAALRACSLTHSALRSRAQFHIYHTVHFTPERWTKYDALAKQSPHLGNNVRRLHVEQPVGLLTRSSLQSARAYGYEQFARPRTTRGPPLFPAATTLELQMLDKTALSPLLLSNVCDLRTIEAIYLRACIVFNMGHVAEFICNFPRLRSLSLCDLFTADDYRPGSTSKDRSYAITASVNTTVPPALEELRFVSNTLILGAENSISLTKWLFEQGMHARLSTLEISAARRADVATLSACLGQLGPRLQRLYLAIEQQDDDASLSDPLTLSSNTGLRTLGLWGLKLHADTESRRPRPSLAWVPRVLKELGTPVLEHVHLQFRAGGTSPSDFDTLDWAAINDILCDQRFGSLRRVTIELLRGYNIKDAMWPYVEARMAELHARGIVVHTYSSI</sequence>